<comment type="caution">
    <text evidence="1">The sequence shown here is derived from an EMBL/GenBank/DDBJ whole genome shotgun (WGS) entry which is preliminary data.</text>
</comment>
<organism evidence="1 2">
    <name type="scientific">Thalictrum thalictroides</name>
    <name type="common">Rue-anemone</name>
    <name type="synonym">Anemone thalictroides</name>
    <dbReference type="NCBI Taxonomy" id="46969"/>
    <lineage>
        <taxon>Eukaryota</taxon>
        <taxon>Viridiplantae</taxon>
        <taxon>Streptophyta</taxon>
        <taxon>Embryophyta</taxon>
        <taxon>Tracheophyta</taxon>
        <taxon>Spermatophyta</taxon>
        <taxon>Magnoliopsida</taxon>
        <taxon>Ranunculales</taxon>
        <taxon>Ranunculaceae</taxon>
        <taxon>Thalictroideae</taxon>
        <taxon>Thalictrum</taxon>
    </lineage>
</organism>
<evidence type="ECO:0000313" key="1">
    <source>
        <dbReference type="EMBL" id="KAF5184453.1"/>
    </source>
</evidence>
<reference evidence="1 2" key="1">
    <citation type="submission" date="2020-06" db="EMBL/GenBank/DDBJ databases">
        <title>Transcriptomic and genomic resources for Thalictrum thalictroides and T. hernandezii: Facilitating candidate gene discovery in an emerging model plant lineage.</title>
        <authorList>
            <person name="Arias T."/>
            <person name="Riano-Pachon D.M."/>
            <person name="Di Stilio V.S."/>
        </authorList>
    </citation>
    <scope>NUCLEOTIDE SEQUENCE [LARGE SCALE GENOMIC DNA]</scope>
    <source>
        <strain evidence="2">cv. WT478/WT964</strain>
        <tissue evidence="1">Leaves</tissue>
    </source>
</reference>
<accession>A0A7J6VHT5</accession>
<name>A0A7J6VHT5_THATH</name>
<dbReference type="AlphaFoldDB" id="A0A7J6VHT5"/>
<dbReference type="Proteomes" id="UP000554482">
    <property type="component" value="Unassembled WGS sequence"/>
</dbReference>
<evidence type="ECO:0000313" key="2">
    <source>
        <dbReference type="Proteomes" id="UP000554482"/>
    </source>
</evidence>
<evidence type="ECO:0008006" key="3">
    <source>
        <dbReference type="Google" id="ProtNLM"/>
    </source>
</evidence>
<keyword evidence="2" id="KW-1185">Reference proteome</keyword>
<dbReference type="EMBL" id="JABWDY010032110">
    <property type="protein sequence ID" value="KAF5184453.1"/>
    <property type="molecule type" value="Genomic_DNA"/>
</dbReference>
<proteinExistence type="predicted"/>
<gene>
    <name evidence="1" type="ORF">FRX31_025961</name>
</gene>
<sequence length="162" mass="17283">MHFTSRNENQAAHLIASQANISSSVPRNYMVPPLFLAAQLKEDAVLCNIVNDYLLAETVSNDTMFCYDTMAASDPMASNASLLASEPMVGNDSMACFAALAASENSVCNAYMVASDLMLCNTADCTADNVAHVCNIASASASLCCRACCHAFLTARKAERYK</sequence>
<protein>
    <recommendedName>
        <fullName evidence="3">RNase H type-1 domain-containing protein</fullName>
    </recommendedName>
</protein>